<feature type="transmembrane region" description="Helical" evidence="1">
    <location>
        <begin position="46"/>
        <end position="67"/>
    </location>
</feature>
<dbReference type="EMBL" id="CP080572">
    <property type="protein sequence ID" value="USH00755.1"/>
    <property type="molecule type" value="Genomic_DNA"/>
</dbReference>
<dbReference type="InterPro" id="IPR009339">
    <property type="entry name" value="DUF998"/>
</dbReference>
<sequence length="177" mass="19892">MTKWLKILGLLLPIFTFGGLGVVIYLNPWFSFTENALSDMGSIHNPISYVFNSLMILVGSFGLLFGIETARRKLTTPLFLIGMSCLIFVGIFPEEYSPHSLFAVAFYLFIFADIFYGGLKMIKRGMKSGFLWVLGSVTVFFVMLYLTEVFKGLAIPELLGAVFINAWIIFLALNIEK</sequence>
<keyword evidence="1" id="KW-0812">Transmembrane</keyword>
<organism evidence="2 3">
    <name type="scientific">Thermococcus argininiproducens</name>
    <dbReference type="NCBI Taxonomy" id="2866384"/>
    <lineage>
        <taxon>Archaea</taxon>
        <taxon>Methanobacteriati</taxon>
        <taxon>Methanobacteriota</taxon>
        <taxon>Thermococci</taxon>
        <taxon>Thermococcales</taxon>
        <taxon>Thermococcaceae</taxon>
        <taxon>Thermococcus</taxon>
    </lineage>
</organism>
<dbReference type="GeneID" id="72777641"/>
<evidence type="ECO:0000313" key="2">
    <source>
        <dbReference type="EMBL" id="USH00755.1"/>
    </source>
</evidence>
<dbReference type="RefSeq" id="WP_251950334.1">
    <property type="nucleotide sequence ID" value="NZ_CP080572.1"/>
</dbReference>
<keyword evidence="1" id="KW-1133">Transmembrane helix</keyword>
<dbReference type="AlphaFoldDB" id="A0A9E7MC88"/>
<name>A0A9E7MC88_9EURY</name>
<evidence type="ECO:0000256" key="1">
    <source>
        <dbReference type="SAM" id="Phobius"/>
    </source>
</evidence>
<keyword evidence="1" id="KW-0472">Membrane</keyword>
<gene>
    <name evidence="2" type="ORF">K1720_04810</name>
</gene>
<feature type="transmembrane region" description="Helical" evidence="1">
    <location>
        <begin position="129"/>
        <end position="147"/>
    </location>
</feature>
<dbReference type="PANTHER" id="PTHR42241">
    <property type="entry name" value="HYPOTHETICAL MEMBRANE PROTEIN, CONSERVED, DUF998 FAMILY"/>
    <property type="match status" value="1"/>
</dbReference>
<feature type="transmembrane region" description="Helical" evidence="1">
    <location>
        <begin position="74"/>
        <end position="93"/>
    </location>
</feature>
<evidence type="ECO:0000313" key="3">
    <source>
        <dbReference type="Proteomes" id="UP001056425"/>
    </source>
</evidence>
<reference evidence="2 3" key="1">
    <citation type="submission" date="2021-08" db="EMBL/GenBank/DDBJ databases">
        <title>Thermococcus onnuriiensis IOH2.</title>
        <authorList>
            <person name="Park Y.-J."/>
        </authorList>
    </citation>
    <scope>NUCLEOTIDE SEQUENCE [LARGE SCALE GENOMIC DNA]</scope>
    <source>
        <strain evidence="2 3">IOH2</strain>
    </source>
</reference>
<feature type="transmembrane region" description="Helical" evidence="1">
    <location>
        <begin position="153"/>
        <end position="173"/>
    </location>
</feature>
<protein>
    <submittedName>
        <fullName evidence="2">DUF998 domain-containing protein</fullName>
    </submittedName>
</protein>
<dbReference type="Proteomes" id="UP001056425">
    <property type="component" value="Chromosome"/>
</dbReference>
<feature type="transmembrane region" description="Helical" evidence="1">
    <location>
        <begin position="99"/>
        <end position="117"/>
    </location>
</feature>
<dbReference type="Pfam" id="PF06197">
    <property type="entry name" value="DUF998"/>
    <property type="match status" value="1"/>
</dbReference>
<proteinExistence type="predicted"/>
<dbReference type="KEGG" id="thei:K1720_04810"/>
<dbReference type="PANTHER" id="PTHR42241:SF2">
    <property type="entry name" value="HYPOTHETICAL MEMBRANE PROTEIN, CONSERVED, DUF998 FAMILY"/>
    <property type="match status" value="1"/>
</dbReference>
<keyword evidence="3" id="KW-1185">Reference proteome</keyword>
<feature type="transmembrane region" description="Helical" evidence="1">
    <location>
        <begin position="7"/>
        <end position="26"/>
    </location>
</feature>
<accession>A0A9E7MC88</accession>